<evidence type="ECO:0000313" key="2">
    <source>
        <dbReference type="EMBL" id="GBP78726.1"/>
    </source>
</evidence>
<reference evidence="2 3" key="1">
    <citation type="journal article" date="2019" name="Commun. Biol.">
        <title>The bagworm genome reveals a unique fibroin gene that provides high tensile strength.</title>
        <authorList>
            <person name="Kono N."/>
            <person name="Nakamura H."/>
            <person name="Ohtoshi R."/>
            <person name="Tomita M."/>
            <person name="Numata K."/>
            <person name="Arakawa K."/>
        </authorList>
    </citation>
    <scope>NUCLEOTIDE SEQUENCE [LARGE SCALE GENOMIC DNA]</scope>
</reference>
<protein>
    <recommendedName>
        <fullName evidence="4">Helitron helicase-like domain-containing protein</fullName>
    </recommendedName>
</protein>
<dbReference type="STRING" id="151549.A0A4C1YR60"/>
<proteinExistence type="predicted"/>
<dbReference type="EMBL" id="BGZK01001382">
    <property type="protein sequence ID" value="GBP78726.1"/>
    <property type="molecule type" value="Genomic_DNA"/>
</dbReference>
<dbReference type="AlphaFoldDB" id="A0A4C1YR60"/>
<comment type="caution">
    <text evidence="2">The sequence shown here is derived from an EMBL/GenBank/DDBJ whole genome shotgun (WGS) entry which is preliminary data.</text>
</comment>
<feature type="region of interest" description="Disordered" evidence="1">
    <location>
        <begin position="46"/>
        <end position="70"/>
    </location>
</feature>
<gene>
    <name evidence="2" type="ORF">EVAR_65470_1</name>
</gene>
<dbReference type="Proteomes" id="UP000299102">
    <property type="component" value="Unassembled WGS sequence"/>
</dbReference>
<dbReference type="PANTHER" id="PTHR10492:SF57">
    <property type="entry name" value="ATP-DEPENDENT DNA HELICASE"/>
    <property type="match status" value="1"/>
</dbReference>
<evidence type="ECO:0000256" key="1">
    <source>
        <dbReference type="SAM" id="MobiDB-lite"/>
    </source>
</evidence>
<feature type="compositionally biased region" description="Polar residues" evidence="1">
    <location>
        <begin position="48"/>
        <end position="62"/>
    </location>
</feature>
<keyword evidence="3" id="KW-1185">Reference proteome</keyword>
<dbReference type="PANTHER" id="PTHR10492">
    <property type="match status" value="1"/>
</dbReference>
<sequence length="121" mass="14046">MWRPPVPMYSIEWLKRGLPHVHILIWLEEKLLRNQIDSIISAEIPDPRNQNMIHGPSGTRNPVSPCMKNGKCTKKYPREMIRETVHNDKGYPLYRRRAPEDGGKIVDIQTRSGVIKSFDNS</sequence>
<name>A0A4C1YR60_EUMVA</name>
<evidence type="ECO:0000313" key="3">
    <source>
        <dbReference type="Proteomes" id="UP000299102"/>
    </source>
</evidence>
<dbReference type="OrthoDB" id="1728974at2759"/>
<accession>A0A4C1YR60</accession>
<evidence type="ECO:0008006" key="4">
    <source>
        <dbReference type="Google" id="ProtNLM"/>
    </source>
</evidence>
<organism evidence="2 3">
    <name type="scientific">Eumeta variegata</name>
    <name type="common">Bagworm moth</name>
    <name type="synonym">Eumeta japonica</name>
    <dbReference type="NCBI Taxonomy" id="151549"/>
    <lineage>
        <taxon>Eukaryota</taxon>
        <taxon>Metazoa</taxon>
        <taxon>Ecdysozoa</taxon>
        <taxon>Arthropoda</taxon>
        <taxon>Hexapoda</taxon>
        <taxon>Insecta</taxon>
        <taxon>Pterygota</taxon>
        <taxon>Neoptera</taxon>
        <taxon>Endopterygota</taxon>
        <taxon>Lepidoptera</taxon>
        <taxon>Glossata</taxon>
        <taxon>Ditrysia</taxon>
        <taxon>Tineoidea</taxon>
        <taxon>Psychidae</taxon>
        <taxon>Oiketicinae</taxon>
        <taxon>Eumeta</taxon>
    </lineage>
</organism>